<dbReference type="GO" id="GO:0016020">
    <property type="term" value="C:membrane"/>
    <property type="evidence" value="ECO:0007669"/>
    <property type="project" value="UniProtKB-SubCell"/>
</dbReference>
<protein>
    <submittedName>
        <fullName evidence="10">ABC transporter A family member 1</fullName>
    </submittedName>
</protein>
<dbReference type="GO" id="GO:0140359">
    <property type="term" value="F:ABC-type transporter activity"/>
    <property type="evidence" value="ECO:0007669"/>
    <property type="project" value="InterPro"/>
</dbReference>
<reference evidence="10 11" key="1">
    <citation type="submission" date="2018-01" db="EMBL/GenBank/DDBJ databases">
        <title>Draft genome of the strawberry crown rot pathogen Phytophthora cactorum.</title>
        <authorList>
            <person name="Armitage A.D."/>
            <person name="Lysoe E."/>
            <person name="Nellist C.F."/>
            <person name="Harrison R.J."/>
            <person name="Brurberg M.B."/>
        </authorList>
    </citation>
    <scope>NUCLEOTIDE SEQUENCE [LARGE SCALE GENOMIC DNA]</scope>
    <source>
        <strain evidence="10 11">10300</strain>
    </source>
</reference>
<dbReference type="GO" id="GO:0016887">
    <property type="term" value="F:ATP hydrolysis activity"/>
    <property type="evidence" value="ECO:0007669"/>
    <property type="project" value="InterPro"/>
</dbReference>
<evidence type="ECO:0000256" key="8">
    <source>
        <dbReference type="ARBA" id="ARBA00022989"/>
    </source>
</evidence>
<dbReference type="EMBL" id="MJFZ01000617">
    <property type="protein sequence ID" value="RAW26791.1"/>
    <property type="molecule type" value="Genomic_DNA"/>
</dbReference>
<dbReference type="GO" id="GO:0005524">
    <property type="term" value="F:ATP binding"/>
    <property type="evidence" value="ECO:0007669"/>
    <property type="project" value="UniProtKB-KW"/>
</dbReference>
<keyword evidence="11" id="KW-1185">Reference proteome</keyword>
<keyword evidence="5" id="KW-0677">Repeat</keyword>
<proteinExistence type="inferred from homology"/>
<evidence type="ECO:0000313" key="10">
    <source>
        <dbReference type="EMBL" id="RAW26791.1"/>
    </source>
</evidence>
<evidence type="ECO:0000256" key="5">
    <source>
        <dbReference type="ARBA" id="ARBA00022737"/>
    </source>
</evidence>
<dbReference type="PANTHER" id="PTHR19229">
    <property type="entry name" value="ATP-BINDING CASSETTE TRANSPORTER SUBFAMILY A ABCA"/>
    <property type="match status" value="1"/>
</dbReference>
<evidence type="ECO:0000313" key="11">
    <source>
        <dbReference type="Proteomes" id="UP000251314"/>
    </source>
</evidence>
<dbReference type="Pfam" id="PF00005">
    <property type="entry name" value="ABC_tran"/>
    <property type="match status" value="2"/>
</dbReference>
<dbReference type="InterPro" id="IPR013525">
    <property type="entry name" value="ABC2_TM"/>
</dbReference>
<evidence type="ECO:0000256" key="2">
    <source>
        <dbReference type="ARBA" id="ARBA00008869"/>
    </source>
</evidence>
<comment type="subcellular location">
    <subcellularLocation>
        <location evidence="1">Membrane</location>
        <topology evidence="1">Multi-pass membrane protein</topology>
    </subcellularLocation>
</comment>
<dbReference type="CDD" id="cd03263">
    <property type="entry name" value="ABC_subfamily_A"/>
    <property type="match status" value="2"/>
</dbReference>
<dbReference type="VEuPathDB" id="FungiDB:PC110_g16805"/>
<dbReference type="FunFam" id="3.40.50.300:FF:000298">
    <property type="entry name" value="ATP-binding cassette sub-family A member 12"/>
    <property type="match status" value="1"/>
</dbReference>
<dbReference type="InterPro" id="IPR056264">
    <property type="entry name" value="R2_ABCA1-4-like"/>
</dbReference>
<dbReference type="PANTHER" id="PTHR19229:SF36">
    <property type="entry name" value="ATP-BINDING CASSETTE SUB-FAMILY A MEMBER 2"/>
    <property type="match status" value="1"/>
</dbReference>
<dbReference type="Pfam" id="PF12698">
    <property type="entry name" value="ABC2_membrane_3"/>
    <property type="match status" value="2"/>
</dbReference>
<dbReference type="SMART" id="SM00382">
    <property type="entry name" value="AAA"/>
    <property type="match status" value="2"/>
</dbReference>
<keyword evidence="6" id="KW-0547">Nucleotide-binding</keyword>
<dbReference type="GO" id="GO:0005319">
    <property type="term" value="F:lipid transporter activity"/>
    <property type="evidence" value="ECO:0007669"/>
    <property type="project" value="TreeGrafter"/>
</dbReference>
<sequence length="1797" mass="196506">MADAGSSDDAESATLTALSDCVTTVLENDIAYGLCVTNSGLFDLLPNDFQDRNSSSSLSFSSSGSSDDNDDFNGDSVCRVMCSEQTSSASASCCAAAASLRACNTSSEAVTTCKQLFDDVFTYQNECDGGISSANTILITVVAIVAVAVAAIAIFARLYKQIKSNFAANVAATWTQVTNLVWKNMILRRRRPVSLLMELFLPVLLSTALLLLANLDNFADTWRSQWFTSEAAQLNANETLICSDLAVWGLEAIGGPSSTMTSFYTGGQSVLGLFFLVSYIKFVSTTTTTMVMEKENRLREVMKIMGLSDATLLCSWCLTTAVLSTPLAFAIAAVLKYGNVFPTTEYATLVFLFWALSVAITAFSYFVAPFFNKSRTAAIASVLLWLILFFPYFAVQSADTNTPRYWAAFSPPTAFALAVDEILRRAQLGTGFAYSVGLREGPVTVPSAFRMSLFLILDSVLLVALGWYLEQVLPQQYGVRKPWYFLLTKSYWVNKIDHSKEDNVETSSENFATPTLSPQAGGVYTQLTDNIAKPSGNAYVEPVNATLAMQERNGTCLQIRGLRKVFPLEEDGEERVAVAGLDLAMYSGQITALLGHNGAGKTTIISMLTGLIPPTAGDATLYGCSIKRDFHELRRVIGICPQHDVLFQDLTVEEHLLLFGTMKQISRGKLQSSADKMIESVGLTEIRHALAKTLSGGQKRKLSVALAFLGGSKLVFLDEPTSGMDPYSRRFTWNLLQQSREDRVIVLTTHFMDEADILGDRIAILADGQLRCAGSSLFLKNRFGAGYNLTLIKAPDGSCDAQLVEGFLKKYVPGVKCLSSSGSELVFQLPTASSEAFPSMLEQLDVEMNALGVQQYGISVTTLEEVFLRISQDHEEEEHGADRLLTLERNPKAVAAGAPPITEPSMWTQYWALTKKRFQIAKRDKKTLAYSVGIPLIFLIILAILPEIEVADFIPNYASNLPTEAQQGQCAASANFSSLIDPDFNVSACASSRGFDYCTLGVVNCDVNACCNAANVASPWYPCNTCDSAPCFNNNCLAKNNAKLQVTLNGFLVALVVMLAFAFIPAAIVAFVVREKDPIQNAKSLQLISGANVSAYWLASWTHDVLLTLIPIVASAVVIPLSMTPSGADKASTNDVFAIIALIIAHVWAIIPLAYLFSRRYVKHAVAQTALLVFALGTGGLLSIFSFMCRIVNFTLSGSLTLSSLDRNYLRWLFMVFPGYTLNNGIFELATRKVSRRALFGSGRWMSTSPSFFGLFEGLGKDECVECWDRIEPSCCVRQPFDLEIAGAPLLYTLVEALLLSVLVFVLENRSVKWKQTATKTEHSAVTMETEEEEDDDVQWERHRVEQQEPGPNDLVFIRNLRQQYAGKPRAKVALKDLCLSIQSGECFGYLGINGAGKSTTMAVLTGQLAPTHGFVTLSGFDLSTSSASARKTMGYCPQFDALHDLLTVQEQLQLYARIKGIPEAFVDAAVDEQIQELGLSKYRQKLTQGLSGGNKRKVSTAIALLGRPRVVFLDEPSTGVDPSSRRKMWDVIARVSSSDACVVLTTHSMEECEALCSRVGILVSGRLKCLGSVEHLKQKFGRGYTVEITLRATDTETEELKSVMDQARAFLSAERSLSVRRSGRTSQRQSSSSLQVNSAGKITTANVQDLCTALGASERGTRILDHSGTGWLLGSQLEAQGSISVETFSSWWVSETHGERLQTFFQTKFPGSILAEQQGEHFRFQVPKHRPDSDAVLRPAEIFRALEQSRTDLNVDEYSVSETALEHIFNNMAAQQDEEKGVAHGMNMEQATTSTD</sequence>
<dbReference type="InterPro" id="IPR026082">
    <property type="entry name" value="ABCA"/>
</dbReference>
<dbReference type="InterPro" id="IPR017871">
    <property type="entry name" value="ABC_transporter-like_CS"/>
</dbReference>
<evidence type="ECO:0000256" key="3">
    <source>
        <dbReference type="ARBA" id="ARBA00022448"/>
    </source>
</evidence>
<dbReference type="PROSITE" id="PS00211">
    <property type="entry name" value="ABC_TRANSPORTER_1"/>
    <property type="match status" value="1"/>
</dbReference>
<accession>A0A329RQQ5</accession>
<evidence type="ECO:0000256" key="4">
    <source>
        <dbReference type="ARBA" id="ARBA00022692"/>
    </source>
</evidence>
<evidence type="ECO:0000256" key="1">
    <source>
        <dbReference type="ARBA" id="ARBA00004141"/>
    </source>
</evidence>
<comment type="caution">
    <text evidence="10">The sequence shown here is derived from an EMBL/GenBank/DDBJ whole genome shotgun (WGS) entry which is preliminary data.</text>
</comment>
<dbReference type="InterPro" id="IPR003439">
    <property type="entry name" value="ABC_transporter-like_ATP-bd"/>
</dbReference>
<dbReference type="Pfam" id="PF23321">
    <property type="entry name" value="R1_ABCA1"/>
    <property type="match status" value="1"/>
</dbReference>
<keyword evidence="8" id="KW-1133">Transmembrane helix</keyword>
<dbReference type="InterPro" id="IPR003593">
    <property type="entry name" value="AAA+_ATPase"/>
</dbReference>
<dbReference type="Gene3D" id="3.40.50.300">
    <property type="entry name" value="P-loop containing nucleotide triphosphate hydrolases"/>
    <property type="match status" value="2"/>
</dbReference>
<dbReference type="SUPFAM" id="SSF52540">
    <property type="entry name" value="P-loop containing nucleoside triphosphate hydrolases"/>
    <property type="match status" value="2"/>
</dbReference>
<name>A0A329RQQ5_9STRA</name>
<organism evidence="10 11">
    <name type="scientific">Phytophthora cactorum</name>
    <dbReference type="NCBI Taxonomy" id="29920"/>
    <lineage>
        <taxon>Eukaryota</taxon>
        <taxon>Sar</taxon>
        <taxon>Stramenopiles</taxon>
        <taxon>Oomycota</taxon>
        <taxon>Peronosporomycetes</taxon>
        <taxon>Peronosporales</taxon>
        <taxon>Peronosporaceae</taxon>
        <taxon>Phytophthora</taxon>
    </lineage>
</organism>
<dbReference type="PROSITE" id="PS50893">
    <property type="entry name" value="ABC_TRANSPORTER_2"/>
    <property type="match status" value="2"/>
</dbReference>
<keyword evidence="3" id="KW-0813">Transport</keyword>
<dbReference type="FunFam" id="3.40.50.300:FF:000335">
    <property type="entry name" value="ATP binding cassette subfamily A member 5"/>
    <property type="match status" value="1"/>
</dbReference>
<keyword evidence="9" id="KW-0472">Membrane</keyword>
<gene>
    <name evidence="10" type="ORF">PC110_g16805</name>
</gene>
<keyword evidence="7" id="KW-0067">ATP-binding</keyword>
<evidence type="ECO:0000256" key="6">
    <source>
        <dbReference type="ARBA" id="ARBA00022741"/>
    </source>
</evidence>
<keyword evidence="4" id="KW-0812">Transmembrane</keyword>
<evidence type="ECO:0000256" key="7">
    <source>
        <dbReference type="ARBA" id="ARBA00022840"/>
    </source>
</evidence>
<dbReference type="InterPro" id="IPR027417">
    <property type="entry name" value="P-loop_NTPase"/>
</dbReference>
<comment type="similarity">
    <text evidence="2">Belongs to the ABC transporter superfamily. ABCA family.</text>
</comment>
<evidence type="ECO:0000256" key="9">
    <source>
        <dbReference type="ARBA" id="ARBA00023136"/>
    </source>
</evidence>
<dbReference type="OrthoDB" id="10255969at2759"/>
<dbReference type="Proteomes" id="UP000251314">
    <property type="component" value="Unassembled WGS sequence"/>
</dbReference>